<feature type="region of interest" description="Disordered" evidence="1">
    <location>
        <begin position="193"/>
        <end position="242"/>
    </location>
</feature>
<feature type="transmembrane region" description="Helical" evidence="2">
    <location>
        <begin position="550"/>
        <end position="569"/>
    </location>
</feature>
<feature type="chain" id="PRO_5042917180" evidence="3">
    <location>
        <begin position="22"/>
        <end position="682"/>
    </location>
</feature>
<organism evidence="4 5">
    <name type="scientific">Orbilia javanica</name>
    <dbReference type="NCBI Taxonomy" id="47235"/>
    <lineage>
        <taxon>Eukaryota</taxon>
        <taxon>Fungi</taxon>
        <taxon>Dikarya</taxon>
        <taxon>Ascomycota</taxon>
        <taxon>Pezizomycotina</taxon>
        <taxon>Orbiliomycetes</taxon>
        <taxon>Orbiliales</taxon>
        <taxon>Orbiliaceae</taxon>
        <taxon>Orbilia</taxon>
    </lineage>
</organism>
<accession>A0AAN8MNV0</accession>
<feature type="signal peptide" evidence="3">
    <location>
        <begin position="1"/>
        <end position="21"/>
    </location>
</feature>
<comment type="caution">
    <text evidence="4">The sequence shown here is derived from an EMBL/GenBank/DDBJ whole genome shotgun (WGS) entry which is preliminary data.</text>
</comment>
<feature type="transmembrane region" description="Helical" evidence="2">
    <location>
        <begin position="493"/>
        <end position="514"/>
    </location>
</feature>
<keyword evidence="2" id="KW-1133">Transmembrane helix</keyword>
<evidence type="ECO:0000256" key="3">
    <source>
        <dbReference type="SAM" id="SignalP"/>
    </source>
</evidence>
<feature type="compositionally biased region" description="Basic and acidic residues" evidence="1">
    <location>
        <begin position="226"/>
        <end position="238"/>
    </location>
</feature>
<keyword evidence="5" id="KW-1185">Reference proteome</keyword>
<feature type="transmembrane region" description="Helical" evidence="2">
    <location>
        <begin position="315"/>
        <end position="337"/>
    </location>
</feature>
<sequence length="682" mass="77373">MHIKLLSRILAAFSLLTLAPAQQVSITGLTDLDCTQRFRNATYTNSSWLWTKHITNFNYDLFFKLNPDLVDPNLPANSQNITRILLEASRLSEVSPTKISYPLAVSYPDVVSVCGATSGLYEWTLISDTLTTWILPLFGLIVSLPFESNKRGHTILTIFRWIGSPFATLTYIFWNLRAIGRAAILTDFGVPQRSRGRSTCTQPSDTENGGNNIELEGMANIAQDPPGERLGRNTRAFEDPDPDNATFSSVRDSFAILCVMNQYKLSSRLPISESTLRGNILSALFLDDDTARRPGLVRYRAYVAVEIRRCRKRGVVPVLATLGWYFFALAISMYKAFGDVGDNATAHNLALGLLMGWLPVLVATAIIDRNTVDSEHVVGLLNQLMRIIHGHDITFTKFVGQGRRRWHYGVAHPILSMLEQYPEPTQRPVDWTRVARGCVSDNWKGNERTFSIDYFNKWEFVHMLAAWSTLGLSVLGAWYISYNTPTVGLGCRSFSYVMFLAFCTFTGLVELALYPIVYRPVNRRHTDDILVQDGFRGYIRSKKFRGQMNGVLAFLDIISTLILFTTVFMQTTGSFQFFWCRASLFGRRGGYVIFDTVMYINDFFDARTYWMIGAIVSSVVPGLGTVWVLREWLTQSFLWSVDVTMARRGLRRVRSWKRFWWGVRGGGRLNLKWLKGGVGWMP</sequence>
<proteinExistence type="predicted"/>
<feature type="transmembrane region" description="Helical" evidence="2">
    <location>
        <begin position="158"/>
        <end position="176"/>
    </location>
</feature>
<evidence type="ECO:0000256" key="2">
    <source>
        <dbReference type="SAM" id="Phobius"/>
    </source>
</evidence>
<keyword evidence="2" id="KW-0472">Membrane</keyword>
<keyword evidence="2" id="KW-0812">Transmembrane</keyword>
<gene>
    <name evidence="4" type="ORF">TWF718_010103</name>
</gene>
<reference evidence="4 5" key="1">
    <citation type="submission" date="2019-10" db="EMBL/GenBank/DDBJ databases">
        <authorList>
            <person name="Palmer J.M."/>
        </authorList>
    </citation>
    <scope>NUCLEOTIDE SEQUENCE [LARGE SCALE GENOMIC DNA]</scope>
    <source>
        <strain evidence="4 5">TWF718</strain>
    </source>
</reference>
<keyword evidence="3" id="KW-0732">Signal</keyword>
<dbReference type="AlphaFoldDB" id="A0AAN8MNV0"/>
<evidence type="ECO:0000256" key="1">
    <source>
        <dbReference type="SAM" id="MobiDB-lite"/>
    </source>
</evidence>
<feature type="compositionally biased region" description="Polar residues" evidence="1">
    <location>
        <begin position="197"/>
        <end position="211"/>
    </location>
</feature>
<feature type="transmembrane region" description="Helical" evidence="2">
    <location>
        <begin position="349"/>
        <end position="367"/>
    </location>
</feature>
<evidence type="ECO:0000313" key="4">
    <source>
        <dbReference type="EMBL" id="KAK6334655.1"/>
    </source>
</evidence>
<feature type="transmembrane region" description="Helical" evidence="2">
    <location>
        <begin position="460"/>
        <end position="481"/>
    </location>
</feature>
<name>A0AAN8MNV0_9PEZI</name>
<evidence type="ECO:0000313" key="5">
    <source>
        <dbReference type="Proteomes" id="UP001313282"/>
    </source>
</evidence>
<dbReference type="EMBL" id="JAVHNR010000008">
    <property type="protein sequence ID" value="KAK6334655.1"/>
    <property type="molecule type" value="Genomic_DNA"/>
</dbReference>
<feature type="transmembrane region" description="Helical" evidence="2">
    <location>
        <begin position="608"/>
        <end position="629"/>
    </location>
</feature>
<protein>
    <submittedName>
        <fullName evidence="4">Uncharacterized protein</fullName>
    </submittedName>
</protein>
<dbReference type="Proteomes" id="UP001313282">
    <property type="component" value="Unassembled WGS sequence"/>
</dbReference>